<gene>
    <name evidence="3" type="ORF">CU098_009468</name>
</gene>
<evidence type="ECO:0000313" key="3">
    <source>
        <dbReference type="EMBL" id="RCH98498.1"/>
    </source>
</evidence>
<protein>
    <recommendedName>
        <fullName evidence="5">Lipocalin-like domain-containing protein</fullName>
    </recommendedName>
</protein>
<evidence type="ECO:0000256" key="1">
    <source>
        <dbReference type="SAM" id="MobiDB-lite"/>
    </source>
</evidence>
<reference evidence="3 4" key="1">
    <citation type="journal article" date="2018" name="G3 (Bethesda)">
        <title>Phylogenetic and Phylogenomic Definition of Rhizopus Species.</title>
        <authorList>
            <person name="Gryganskyi A.P."/>
            <person name="Golan J."/>
            <person name="Dolatabadi S."/>
            <person name="Mondo S."/>
            <person name="Robb S."/>
            <person name="Idnurm A."/>
            <person name="Muszewska A."/>
            <person name="Steczkiewicz K."/>
            <person name="Masonjones S."/>
            <person name="Liao H.L."/>
            <person name="Gajdeczka M.T."/>
            <person name="Anike F."/>
            <person name="Vuek A."/>
            <person name="Anishchenko I.M."/>
            <person name="Voigt K."/>
            <person name="de Hoog G.S."/>
            <person name="Smith M.E."/>
            <person name="Heitman J."/>
            <person name="Vilgalys R."/>
            <person name="Stajich J.E."/>
        </authorList>
    </citation>
    <scope>NUCLEOTIDE SEQUENCE [LARGE SCALE GENOMIC DNA]</scope>
    <source>
        <strain evidence="3 4">LSU 92-RS-03</strain>
    </source>
</reference>
<proteinExistence type="predicted"/>
<evidence type="ECO:0000256" key="2">
    <source>
        <dbReference type="SAM" id="SignalP"/>
    </source>
</evidence>
<organism evidence="3 4">
    <name type="scientific">Rhizopus stolonifer</name>
    <name type="common">Rhizopus nigricans</name>
    <dbReference type="NCBI Taxonomy" id="4846"/>
    <lineage>
        <taxon>Eukaryota</taxon>
        <taxon>Fungi</taxon>
        <taxon>Fungi incertae sedis</taxon>
        <taxon>Mucoromycota</taxon>
        <taxon>Mucoromycotina</taxon>
        <taxon>Mucoromycetes</taxon>
        <taxon>Mucorales</taxon>
        <taxon>Mucorineae</taxon>
        <taxon>Rhizopodaceae</taxon>
        <taxon>Rhizopus</taxon>
    </lineage>
</organism>
<keyword evidence="4" id="KW-1185">Reference proteome</keyword>
<dbReference type="OrthoDB" id="2264177at2759"/>
<feature type="compositionally biased region" description="Low complexity" evidence="1">
    <location>
        <begin position="271"/>
        <end position="305"/>
    </location>
</feature>
<feature type="chain" id="PRO_5016579600" description="Lipocalin-like domain-containing protein" evidence="2">
    <location>
        <begin position="21"/>
        <end position="305"/>
    </location>
</feature>
<dbReference type="AlphaFoldDB" id="A0A367K8I7"/>
<accession>A0A367K8I7</accession>
<keyword evidence="2" id="KW-0732">Signal</keyword>
<evidence type="ECO:0000313" key="4">
    <source>
        <dbReference type="Proteomes" id="UP000253551"/>
    </source>
</evidence>
<sequence>MKFFQLATAAVTFLTAFVGAQQNGTIDQGSNAFNMSAINGTWHVAGLTKSLLHDFDLLTEYYNFSIKCPQIYITGNSTNVSYIQPSFNLEWYNDTLKSNQTANVSFSGLMTLENVTSATQANFSVLMAIPSMNQSYSTNSLARMLAANSPYSSSSSSSKNFTAGNVTNPLPNGPDFSAIFSFNLTSSNGSVYDIALLTASNFTNLNETNQNSSLYRRQLAPSAPQNMTNQVYRVLLTNNTTPLNETAFNSTIQAYGDTATNVTWIQDTCNSTQSSSSSSSSTRSSSSRTRSASATQTSATYATLF</sequence>
<evidence type="ECO:0008006" key="5">
    <source>
        <dbReference type="Google" id="ProtNLM"/>
    </source>
</evidence>
<dbReference type="EMBL" id="PJQM01002059">
    <property type="protein sequence ID" value="RCH98498.1"/>
    <property type="molecule type" value="Genomic_DNA"/>
</dbReference>
<feature type="region of interest" description="Disordered" evidence="1">
    <location>
        <begin position="270"/>
        <end position="305"/>
    </location>
</feature>
<name>A0A367K8I7_RHIST</name>
<comment type="caution">
    <text evidence="3">The sequence shown here is derived from an EMBL/GenBank/DDBJ whole genome shotgun (WGS) entry which is preliminary data.</text>
</comment>
<feature type="signal peptide" evidence="2">
    <location>
        <begin position="1"/>
        <end position="20"/>
    </location>
</feature>
<dbReference type="Proteomes" id="UP000253551">
    <property type="component" value="Unassembled WGS sequence"/>
</dbReference>